<sequence length="190" mass="21481">MENTALAIRASLRSSTLPPAAIAAPVGNPKSFRDIFCRSLEPKSVAVPSVSIPITAESNITTPVRRTQSVIASATTALTTQHAEKKPARCLRVLEKFDPAHLNVDREEFEQDIAEYGLKTLKHSRWAEDDGTHRTGYRRNSRGYEQKKLKNAHRTEENIDLPRVHFDVEEFKRDVAKYGLKTLKDSRWAE</sequence>
<dbReference type="InParanoid" id="A0A7C8MPY0"/>
<dbReference type="EMBL" id="WUBL01000294">
    <property type="protein sequence ID" value="KAF2962694.1"/>
    <property type="molecule type" value="Genomic_DNA"/>
</dbReference>
<dbReference type="OrthoDB" id="4763984at2759"/>
<dbReference type="AlphaFoldDB" id="A0A7C8MPY0"/>
<proteinExistence type="predicted"/>
<protein>
    <submittedName>
        <fullName evidence="1">Uncharacterized protein</fullName>
    </submittedName>
</protein>
<comment type="caution">
    <text evidence="1">The sequence shown here is derived from an EMBL/GenBank/DDBJ whole genome shotgun (WGS) entry which is preliminary data.</text>
</comment>
<dbReference type="Proteomes" id="UP000481858">
    <property type="component" value="Unassembled WGS sequence"/>
</dbReference>
<accession>A0A7C8MPY0</accession>
<name>A0A7C8MPY0_9PEZI</name>
<reference evidence="1 2" key="1">
    <citation type="submission" date="2019-12" db="EMBL/GenBank/DDBJ databases">
        <title>Draft genome sequence of the ascomycete Xylaria multiplex DSM 110363.</title>
        <authorList>
            <person name="Buettner E."/>
            <person name="Kellner H."/>
        </authorList>
    </citation>
    <scope>NUCLEOTIDE SEQUENCE [LARGE SCALE GENOMIC DNA]</scope>
    <source>
        <strain evidence="1 2">DSM 110363</strain>
    </source>
</reference>
<keyword evidence="2" id="KW-1185">Reference proteome</keyword>
<evidence type="ECO:0000313" key="2">
    <source>
        <dbReference type="Proteomes" id="UP000481858"/>
    </source>
</evidence>
<evidence type="ECO:0000313" key="1">
    <source>
        <dbReference type="EMBL" id="KAF2962694.1"/>
    </source>
</evidence>
<gene>
    <name evidence="1" type="ORF">GQX73_g10881</name>
</gene>
<organism evidence="1 2">
    <name type="scientific">Xylaria multiplex</name>
    <dbReference type="NCBI Taxonomy" id="323545"/>
    <lineage>
        <taxon>Eukaryota</taxon>
        <taxon>Fungi</taxon>
        <taxon>Dikarya</taxon>
        <taxon>Ascomycota</taxon>
        <taxon>Pezizomycotina</taxon>
        <taxon>Sordariomycetes</taxon>
        <taxon>Xylariomycetidae</taxon>
        <taxon>Xylariales</taxon>
        <taxon>Xylariaceae</taxon>
        <taxon>Xylaria</taxon>
    </lineage>
</organism>